<dbReference type="EMBL" id="CYSD01000039">
    <property type="protein sequence ID" value="CUH80444.1"/>
    <property type="molecule type" value="Genomic_DNA"/>
</dbReference>
<proteinExistence type="predicted"/>
<dbReference type="GO" id="GO:0005737">
    <property type="term" value="C:cytoplasm"/>
    <property type="evidence" value="ECO:0007669"/>
    <property type="project" value="TreeGrafter"/>
</dbReference>
<dbReference type="STRING" id="928856.SAMN04488049_104182"/>
<evidence type="ECO:0000313" key="4">
    <source>
        <dbReference type="EMBL" id="CUH80444.1"/>
    </source>
</evidence>
<organism evidence="4 5">
    <name type="scientific">Tritonibacter multivorans</name>
    <dbReference type="NCBI Taxonomy" id="928856"/>
    <lineage>
        <taxon>Bacteria</taxon>
        <taxon>Pseudomonadati</taxon>
        <taxon>Pseudomonadota</taxon>
        <taxon>Alphaproteobacteria</taxon>
        <taxon>Rhodobacterales</taxon>
        <taxon>Paracoccaceae</taxon>
        <taxon>Tritonibacter</taxon>
    </lineage>
</organism>
<dbReference type="RefSeq" id="WP_058290922.1">
    <property type="nucleotide sequence ID" value="NZ_FOMC01000004.1"/>
</dbReference>
<dbReference type="GO" id="GO:0016020">
    <property type="term" value="C:membrane"/>
    <property type="evidence" value="ECO:0007669"/>
    <property type="project" value="UniProtKB-SubCell"/>
</dbReference>
<dbReference type="GO" id="GO:0016757">
    <property type="term" value="F:glycosyltransferase activity"/>
    <property type="evidence" value="ECO:0007669"/>
    <property type="project" value="TreeGrafter"/>
</dbReference>
<keyword evidence="5" id="KW-1185">Reference proteome</keyword>
<dbReference type="AlphaFoldDB" id="A0A0P1GZL3"/>
<dbReference type="Pfam" id="PF13704">
    <property type="entry name" value="Glyco_tranf_2_4"/>
    <property type="match status" value="1"/>
</dbReference>
<evidence type="ECO:0000313" key="5">
    <source>
        <dbReference type="Proteomes" id="UP000052022"/>
    </source>
</evidence>
<comment type="subcellular location">
    <subcellularLocation>
        <location evidence="1">Membrane</location>
        <topology evidence="1">Single-pass membrane protein</topology>
    </subcellularLocation>
</comment>
<dbReference type="PANTHER" id="PTHR21461">
    <property type="entry name" value="GLYCOSYLTRANSFERASE FAMILY 92 PROTEIN"/>
    <property type="match status" value="1"/>
</dbReference>
<keyword evidence="2" id="KW-0812">Transmembrane</keyword>
<accession>A0A0P1GZL3</accession>
<keyword evidence="3" id="KW-1133">Transmembrane helix</keyword>
<evidence type="ECO:0000256" key="2">
    <source>
        <dbReference type="ARBA" id="ARBA00022692"/>
    </source>
</evidence>
<dbReference type="PANTHER" id="PTHR21461:SF69">
    <property type="entry name" value="GLYCOSYLTRANSFERASE FAMILY 92 PROTEIN"/>
    <property type="match status" value="1"/>
</dbReference>
<evidence type="ECO:0000256" key="1">
    <source>
        <dbReference type="ARBA" id="ARBA00004167"/>
    </source>
</evidence>
<keyword evidence="3" id="KW-0472">Membrane</keyword>
<protein>
    <recommendedName>
        <fullName evidence="6">Glycosyl transferase family 2</fullName>
    </recommendedName>
</protein>
<evidence type="ECO:0000256" key="3">
    <source>
        <dbReference type="ARBA" id="ARBA00022989"/>
    </source>
</evidence>
<reference evidence="4 5" key="1">
    <citation type="submission" date="2015-09" db="EMBL/GenBank/DDBJ databases">
        <authorList>
            <consortium name="Swine Surveillance"/>
        </authorList>
    </citation>
    <scope>NUCLEOTIDE SEQUENCE [LARGE SCALE GENOMIC DNA]</scope>
    <source>
        <strain evidence="4 5">CECT 7557</strain>
    </source>
</reference>
<dbReference type="OrthoDB" id="1997677at2"/>
<dbReference type="Proteomes" id="UP000052022">
    <property type="component" value="Unassembled WGS sequence"/>
</dbReference>
<evidence type="ECO:0008006" key="6">
    <source>
        <dbReference type="Google" id="ProtNLM"/>
    </source>
</evidence>
<gene>
    <name evidence="4" type="ORF">TRM7557_02899</name>
</gene>
<sequence>MTSNSLLVTTVKNEGPNILEWVAYHRVIGFDQIHIYQNDSDDETQKTLRTLDRLGAIRYFRNDCPKKQWQNKAYRRASFHADFSAATWCMALDGDEFLNVKLGEGKVGDLVTALGHADEIRLNWRNFGCGGHVPLSSDLITERFTLTDEARRIMDRRMGFKTLFKTKSFHRPGIHGPRACQKTDPVTVNGSGLNWGLLPNPTWRSTDPLMRAVAQVNHYPLRDLSSFLLKSRRGSSSHPDREVELAYWNRFNYNFEEDLTIQRHLPAVREEMARLDKLSKGRLFMLRARSLELWQEKLSQILATQEGKALEQALMATIASQPNRERAA</sequence>
<name>A0A0P1GZL3_9RHOB</name>